<dbReference type="InterPro" id="IPR001242">
    <property type="entry name" value="Condensation_dom"/>
</dbReference>
<dbReference type="GO" id="GO:0043041">
    <property type="term" value="P:amino acid activation for nonribosomal peptide biosynthetic process"/>
    <property type="evidence" value="ECO:0007669"/>
    <property type="project" value="TreeGrafter"/>
</dbReference>
<dbReference type="PANTHER" id="PTHR45527:SF1">
    <property type="entry name" value="FATTY ACID SYNTHASE"/>
    <property type="match status" value="1"/>
</dbReference>
<dbReference type="GO" id="GO:0005737">
    <property type="term" value="C:cytoplasm"/>
    <property type="evidence" value="ECO:0007669"/>
    <property type="project" value="TreeGrafter"/>
</dbReference>
<dbReference type="Gene3D" id="3.30.559.30">
    <property type="entry name" value="Nonribosomal peptide synthetase, condensation domain"/>
    <property type="match status" value="2"/>
</dbReference>
<dbReference type="CDD" id="cd05930">
    <property type="entry name" value="A_NRPS"/>
    <property type="match status" value="2"/>
</dbReference>
<dbReference type="Pfam" id="PF13193">
    <property type="entry name" value="AMP-binding_C"/>
    <property type="match status" value="2"/>
</dbReference>
<dbReference type="FunFam" id="3.30.300.30:FF:000010">
    <property type="entry name" value="Enterobactin synthetase component F"/>
    <property type="match status" value="1"/>
</dbReference>
<comment type="cofactor">
    <cofactor evidence="1">
        <name>pantetheine 4'-phosphate</name>
        <dbReference type="ChEBI" id="CHEBI:47942"/>
    </cofactor>
</comment>
<evidence type="ECO:0000313" key="5">
    <source>
        <dbReference type="EMBL" id="ACG60782.1"/>
    </source>
</evidence>
<dbReference type="PANTHER" id="PTHR45527">
    <property type="entry name" value="NONRIBOSOMAL PEPTIDE SYNTHETASE"/>
    <property type="match status" value="1"/>
</dbReference>
<dbReference type="InterPro" id="IPR025110">
    <property type="entry name" value="AMP-bd_C"/>
</dbReference>
<dbReference type="Pfam" id="PF00550">
    <property type="entry name" value="PP-binding"/>
    <property type="match status" value="2"/>
</dbReference>
<dbReference type="PROSITE" id="PS50075">
    <property type="entry name" value="CARRIER"/>
    <property type="match status" value="2"/>
</dbReference>
<reference evidence="5" key="1">
    <citation type="journal article" date="2009" name="Mol. Biosyst.">
        <title>The biosynthetic gene cluster of zorbamycin, a member of the bleomycin family of antitumor antibiotics, from Streptomyces flavoviridis ATCC 21892.</title>
        <authorList>
            <person name="Galm U."/>
            <person name="Wendt-Pienkowski E."/>
            <person name="Wang L."/>
            <person name="George N.P."/>
            <person name="Oh T.J."/>
            <person name="Yi F."/>
            <person name="Tao M."/>
            <person name="Coughlin J.M."/>
            <person name="Shen B."/>
        </authorList>
    </citation>
    <scope>NUCLEOTIDE SEQUENCE</scope>
</reference>
<keyword evidence="2" id="KW-0596">Phosphopantetheine</keyword>
<dbReference type="NCBIfam" id="TIGR01733">
    <property type="entry name" value="AA-adenyl-dom"/>
    <property type="match status" value="2"/>
</dbReference>
<dbReference type="GO" id="GO:0044550">
    <property type="term" value="P:secondary metabolite biosynthetic process"/>
    <property type="evidence" value="ECO:0007669"/>
    <property type="project" value="TreeGrafter"/>
</dbReference>
<dbReference type="Pfam" id="PF00668">
    <property type="entry name" value="Condensation"/>
    <property type="match status" value="2"/>
</dbReference>
<gene>
    <name evidence="5" type="primary">zbmX</name>
</gene>
<dbReference type="FunFam" id="3.40.50.980:FF:000001">
    <property type="entry name" value="Non-ribosomal peptide synthetase"/>
    <property type="match status" value="1"/>
</dbReference>
<dbReference type="Pfam" id="PF00501">
    <property type="entry name" value="AMP-binding"/>
    <property type="match status" value="2"/>
</dbReference>
<dbReference type="PROSITE" id="PS00012">
    <property type="entry name" value="PHOSPHOPANTETHEINE"/>
    <property type="match status" value="2"/>
</dbReference>
<evidence type="ECO:0000256" key="1">
    <source>
        <dbReference type="ARBA" id="ARBA00001957"/>
    </source>
</evidence>
<dbReference type="Gene3D" id="3.30.300.30">
    <property type="match status" value="2"/>
</dbReference>
<dbReference type="InterPro" id="IPR006162">
    <property type="entry name" value="Ppantetheine_attach_site"/>
</dbReference>
<dbReference type="InterPro" id="IPR020806">
    <property type="entry name" value="PKS_PP-bd"/>
</dbReference>
<dbReference type="InterPro" id="IPR000873">
    <property type="entry name" value="AMP-dep_synth/lig_dom"/>
</dbReference>
<dbReference type="GO" id="GO:0003824">
    <property type="term" value="F:catalytic activity"/>
    <property type="evidence" value="ECO:0007669"/>
    <property type="project" value="InterPro"/>
</dbReference>
<keyword evidence="3" id="KW-0597">Phosphoprotein</keyword>
<evidence type="ECO:0000259" key="4">
    <source>
        <dbReference type="PROSITE" id="PS50075"/>
    </source>
</evidence>
<dbReference type="InterPro" id="IPR023213">
    <property type="entry name" value="CAT-like_dom_sf"/>
</dbReference>
<dbReference type="SUPFAM" id="SSF56801">
    <property type="entry name" value="Acetyl-CoA synthetase-like"/>
    <property type="match status" value="2"/>
</dbReference>
<dbReference type="InterPro" id="IPR036736">
    <property type="entry name" value="ACP-like_sf"/>
</dbReference>
<dbReference type="GO" id="GO:0008610">
    <property type="term" value="P:lipid biosynthetic process"/>
    <property type="evidence" value="ECO:0007669"/>
    <property type="project" value="UniProtKB-ARBA"/>
</dbReference>
<dbReference type="InterPro" id="IPR009081">
    <property type="entry name" value="PP-bd_ACP"/>
</dbReference>
<dbReference type="SUPFAM" id="SSF47336">
    <property type="entry name" value="ACP-like"/>
    <property type="match status" value="2"/>
</dbReference>
<dbReference type="Gene3D" id="1.10.1200.10">
    <property type="entry name" value="ACP-like"/>
    <property type="match status" value="2"/>
</dbReference>
<feature type="domain" description="Carrier" evidence="4">
    <location>
        <begin position="2036"/>
        <end position="2111"/>
    </location>
</feature>
<feature type="domain" description="Carrier" evidence="4">
    <location>
        <begin position="964"/>
        <end position="1038"/>
    </location>
</feature>
<dbReference type="InterPro" id="IPR045851">
    <property type="entry name" value="AMP-bd_C_sf"/>
</dbReference>
<dbReference type="Gene3D" id="3.30.559.10">
    <property type="entry name" value="Chloramphenicol acetyltransferase-like domain"/>
    <property type="match status" value="2"/>
</dbReference>
<dbReference type="InterPro" id="IPR010071">
    <property type="entry name" value="AA_adenyl_dom"/>
</dbReference>
<evidence type="ECO:0000256" key="2">
    <source>
        <dbReference type="ARBA" id="ARBA00022450"/>
    </source>
</evidence>
<dbReference type="GO" id="GO:0017000">
    <property type="term" value="P:antibiotic biosynthetic process"/>
    <property type="evidence" value="ECO:0007669"/>
    <property type="project" value="UniProtKB-ARBA"/>
</dbReference>
<dbReference type="EMBL" id="EU670723">
    <property type="protein sequence ID" value="ACG60782.1"/>
    <property type="molecule type" value="Genomic_DNA"/>
</dbReference>
<organism evidence="5">
    <name type="scientific">Streptomyces pilosus</name>
    <dbReference type="NCBI Taxonomy" id="28893"/>
    <lineage>
        <taxon>Bacteria</taxon>
        <taxon>Bacillati</taxon>
        <taxon>Actinomycetota</taxon>
        <taxon>Actinomycetes</taxon>
        <taxon>Kitasatosporales</taxon>
        <taxon>Streptomycetaceae</taxon>
        <taxon>Streptomyces</taxon>
    </lineage>
</organism>
<dbReference type="PROSITE" id="PS00455">
    <property type="entry name" value="AMP_BINDING"/>
    <property type="match status" value="2"/>
</dbReference>
<evidence type="ECO:0000256" key="3">
    <source>
        <dbReference type="ARBA" id="ARBA00022553"/>
    </source>
</evidence>
<proteinExistence type="predicted"/>
<sequence>MDLIGECHTLPEAFPAYSASPVQSALWTRVTRSHPDGTTARRESSWILRGAWDVERLRRALTSVVERHEALRTTVRAAAARTEPVQSVDGLPADLLDVVDLSDRGDGDTAAAAARTARGTWSAALARPQAPALRALLVVRPGHAELVLNASVLAADRRTLRIAAREAAVCLAGEKPEGEVTQYPEVAAWNLELLADEESAEDRDHWNTLLATATTWATAHRPVRTRTVPAATPEHTTLLDSDRVHRITALATAGGTSARAVLAAAWTVTVARLAGAAIPLAVTDDGRAFETVREAAGPYERAFPTVVDALEASSFHSVIDEVAAQLERGGELVDHLDSRRFDALTDEGLWAGFASVPAAPVLDHGGVRWHALEERAPRPVRTLTCTETADTAGWELSYSGGDMAAVPAEAVLPVFVAALDALLAAPGEPPADCPLTSAGDPGSDLVGAVSETPAPDLAEAVALVALRTPDAEAVRCGDDHLTYRALDALANRWARRLTDAGVRPGDRVVLDLDRGVAVPAVMLGVLRAGAVFVPHDTSHPDARLRFVLTDTAATAVITCRSLHPDAHPVVLAPDDATVAGLPDTAPDTRPASTDPAYVLYTSGTTGRPKGVVVPRRALNNYLTWAAETYRLAEGTGSLVHSPLAFDFTLTALLAPLTVGGRVLLLPPGIGPSGLAAALRTHTDLSLLKLTPTHLDALQRFAGGTQWAGRVRTLVLGGEQLHAEDLGPLRDLPGLRIFNEYGPTETVVGSTAHEVTSSTPTRGRVPVGRPVAGTVVTVRDRRGRPVPAGVPGEIRIGGPGLADGYLGDATTTRERFVTDAHGPRPWEIHYRTGDLGRLLPDGDLEFLGRLDDQLKIRGVRVEPDEVRTVLLEHPGTQRVAVVAAALRDSADGSRLVAYVVPADADHTAPVRPRDLVEHARQILPAAMVPVVMLVDELPTTPNGKLDLDALPRPDRDLLTERPYTAPRDLTEEVLTSVIADVLGLECVGIDDDYLALGGDSIRSVMVAARAAHRGVAVGVAQLHEHPTVREIAAALSQEAGTTPGHTRPTGSFSLVSAEDRALMPEDVEDAFPLSLLQEGMIFHRDFAAKSAVYHAIASVRLEAPFDLALFDTVIRGLVERHPMLRTSFDMSTFSRPLQLVHRTFATPLFHEDLRGLDPEEQRARVMRWVEGEQERGFELHDYPLIRFMVQRLSDDEFQFTYGFHHEIVDGWSEALMITEIFDHYFSLVYDEPIELRTPAASMRDAVALELEALDDRAKYDFWDAYLADASLMRLPRIEGGQTADKGARDIVRRTVPVTAELSDALKHFARDEGVPLKTVLMAAHMRVMSLFGGHTDTLSYTVTNGRPEDTDGTTAIGLFVNSLAHRVAMPGGTWRDLVAASLASERATMPHRRLPMAELKRHQGNEPLAETLFFFTDYHVFRVLDRWRARGVRHVADELYGESTFPFCGIFRLNRDNGDLEVRIEYDSLQFSGELMRGISDAYIEVLSAMAGDPDGRYDARDFLSAGDRRTLESLRGPDLPAAEDRCLHHLFEERARTQPDATAVQWSGGSISYAALDRRAGGLARTLRAQGVGAEVPVGILADRSAEQIIAILGVLKAGGAYVPLDPALPEARLGSIVAASGVRLVIAQRARKDRVPAGTTALTLDPVGRTVSVPDQGGARPAPQAGPGNAAYILFTSGSTGEPKGVVVEHRNVVASLRARSATYPDPVDRFLLLSSFAFDSSVVGIFWTLTEGGALVLLPEGAQLEPLDVLDRLVRERVTHTLAIPSLLVPVLEEAGDDELDALRVVTAAGEPCPSALGELALDRVPRASLHNEYGPTEATVWSTVWTGGPGTGRPHLPIGRPIAGSRARVVNPHGHDVPVGVSGDLLVAGPGVARGYLGHPRATAAAFRPDARAAAPGERHYVTGDVVRCLSGGDLEFVGRDDQQVKIRGFRVELSEIEAVLDAHPDVHKAVVVVHPGGPSGSKELTAHVVLRPGATLDAVRVQQFVRDRLPRYMVPAHVTVLDAVPLTATGKVDRSALPAPAVTRRSDVPHVEPATESERMIAAVWCRVLGLERVSARSGFFDLGGESLRAMQVTTAVNKAFGTRITVRALFDAATLAEFAGVIDAARRGEGPVERGIAAASAEAADR</sequence>
<accession>B9UIZ7</accession>
<dbReference type="SMART" id="SM00823">
    <property type="entry name" value="PKS_PP"/>
    <property type="match status" value="2"/>
</dbReference>
<protein>
    <submittedName>
        <fullName evidence="5">NRPS(C/A/PCP/C/A/PCP)</fullName>
    </submittedName>
</protein>
<dbReference type="InterPro" id="IPR042099">
    <property type="entry name" value="ANL_N_sf"/>
</dbReference>
<name>B9UIZ7_9ACTN</name>
<dbReference type="InterPro" id="IPR020845">
    <property type="entry name" value="AMP-binding_CS"/>
</dbReference>
<dbReference type="GO" id="GO:0031177">
    <property type="term" value="F:phosphopantetheine binding"/>
    <property type="evidence" value="ECO:0007669"/>
    <property type="project" value="InterPro"/>
</dbReference>
<dbReference type="Gene3D" id="3.40.50.12780">
    <property type="entry name" value="N-terminal domain of ligase-like"/>
    <property type="match status" value="2"/>
</dbReference>
<dbReference type="SUPFAM" id="SSF52777">
    <property type="entry name" value="CoA-dependent acyltransferases"/>
    <property type="match status" value="4"/>
</dbReference>